<dbReference type="PANTHER" id="PTHR30537">
    <property type="entry name" value="HTH-TYPE TRANSCRIPTIONAL REGULATOR"/>
    <property type="match status" value="1"/>
</dbReference>
<evidence type="ECO:0000313" key="6">
    <source>
        <dbReference type="EMBL" id="WZK88618.1"/>
    </source>
</evidence>
<comment type="similarity">
    <text evidence="1">Belongs to the LysR transcriptional regulatory family.</text>
</comment>
<dbReference type="Pfam" id="PF03466">
    <property type="entry name" value="LysR_substrate"/>
    <property type="match status" value="1"/>
</dbReference>
<dbReference type="CDD" id="cd08432">
    <property type="entry name" value="PBP2_GcdR_TrpI_HvrB_AmpR_like"/>
    <property type="match status" value="1"/>
</dbReference>
<dbReference type="EMBL" id="CP123584">
    <property type="protein sequence ID" value="WZK88618.1"/>
    <property type="molecule type" value="Genomic_DNA"/>
</dbReference>
<accession>A0ABZ2XSD2</accession>
<dbReference type="InterPro" id="IPR000847">
    <property type="entry name" value="LysR_HTH_N"/>
</dbReference>
<keyword evidence="4" id="KW-0804">Transcription</keyword>
<keyword evidence="3" id="KW-0238">DNA-binding</keyword>
<dbReference type="PANTHER" id="PTHR30537:SF26">
    <property type="entry name" value="GLYCINE CLEAVAGE SYSTEM TRANSCRIPTIONAL ACTIVATOR"/>
    <property type="match status" value="1"/>
</dbReference>
<evidence type="ECO:0000256" key="3">
    <source>
        <dbReference type="ARBA" id="ARBA00023125"/>
    </source>
</evidence>
<dbReference type="Proteomes" id="UP001623232">
    <property type="component" value="Chromosome"/>
</dbReference>
<evidence type="ECO:0000256" key="1">
    <source>
        <dbReference type="ARBA" id="ARBA00009437"/>
    </source>
</evidence>
<evidence type="ECO:0000256" key="2">
    <source>
        <dbReference type="ARBA" id="ARBA00023015"/>
    </source>
</evidence>
<dbReference type="Gene3D" id="3.40.190.10">
    <property type="entry name" value="Periplasmic binding protein-like II"/>
    <property type="match status" value="2"/>
</dbReference>
<dbReference type="PRINTS" id="PR00039">
    <property type="entry name" value="HTHLYSR"/>
</dbReference>
<protein>
    <submittedName>
        <fullName evidence="6">LysR substrate-binding domain-containing protein</fullName>
    </submittedName>
</protein>
<dbReference type="RefSeq" id="WP_406646063.1">
    <property type="nucleotide sequence ID" value="NZ_CP123584.1"/>
</dbReference>
<evidence type="ECO:0000256" key="4">
    <source>
        <dbReference type="ARBA" id="ARBA00023163"/>
    </source>
</evidence>
<gene>
    <name evidence="6" type="ORF">QEZ52_18750</name>
</gene>
<dbReference type="SUPFAM" id="SSF53850">
    <property type="entry name" value="Periplasmic binding protein-like II"/>
    <property type="match status" value="1"/>
</dbReference>
<dbReference type="InterPro" id="IPR036390">
    <property type="entry name" value="WH_DNA-bd_sf"/>
</dbReference>
<keyword evidence="2" id="KW-0805">Transcription regulation</keyword>
<dbReference type="Pfam" id="PF00126">
    <property type="entry name" value="HTH_1"/>
    <property type="match status" value="1"/>
</dbReference>
<dbReference type="SUPFAM" id="SSF46785">
    <property type="entry name" value="Winged helix' DNA-binding domain"/>
    <property type="match status" value="1"/>
</dbReference>
<feature type="domain" description="HTH lysR-type" evidence="5">
    <location>
        <begin position="7"/>
        <end position="64"/>
    </location>
</feature>
<reference evidence="6 7" key="1">
    <citation type="submission" date="2023-04" db="EMBL/GenBank/DDBJ databases">
        <title>Complete genome sequence of Alisedimentitalea scapharcae.</title>
        <authorList>
            <person name="Rong J.-C."/>
            <person name="Yi M.-L."/>
            <person name="Zhao Q."/>
        </authorList>
    </citation>
    <scope>NUCLEOTIDE SEQUENCE [LARGE SCALE GENOMIC DNA]</scope>
    <source>
        <strain evidence="6 7">KCTC 42119</strain>
    </source>
</reference>
<organism evidence="6 7">
    <name type="scientific">Aliisedimentitalea scapharcae</name>
    <dbReference type="NCBI Taxonomy" id="1524259"/>
    <lineage>
        <taxon>Bacteria</taxon>
        <taxon>Pseudomonadati</taxon>
        <taxon>Pseudomonadota</taxon>
        <taxon>Alphaproteobacteria</taxon>
        <taxon>Rhodobacterales</taxon>
        <taxon>Roseobacteraceae</taxon>
        <taxon>Aliisedimentitalea</taxon>
    </lineage>
</organism>
<name>A0ABZ2XSD2_9RHOB</name>
<dbReference type="InterPro" id="IPR036388">
    <property type="entry name" value="WH-like_DNA-bd_sf"/>
</dbReference>
<sequence>MKKYALPNLSQLHTFEAVSRRMSFTAAAYELCLTQSAVSRQIRNLETDIGRPLFLRRHRAIDHTPDGRRLFDAVTRGLDEISVCLNQMRATSETPQITVAASVAFSYYWLMPRLERFSEEFPDIDLRILATDQLVDLCRGDADVAILYGDGNWEGVATKRLFGESVYPVCSPEYLLAHPDLKQASDFLDQTLLHLDGGGNIWGAIDWTVWLVQQDVLGQPVRRGIRLNSYPMVLQAAEAGRGVALGWSYITDPMIEDGRLICPFGIPLQTRYSYYVGTSQVAVSNPAIAKFFGWVMSEAENQMLFA</sequence>
<proteinExistence type="inferred from homology"/>
<evidence type="ECO:0000259" key="5">
    <source>
        <dbReference type="PROSITE" id="PS50931"/>
    </source>
</evidence>
<dbReference type="PROSITE" id="PS50931">
    <property type="entry name" value="HTH_LYSR"/>
    <property type="match status" value="1"/>
</dbReference>
<dbReference type="InterPro" id="IPR005119">
    <property type="entry name" value="LysR_subst-bd"/>
</dbReference>
<evidence type="ECO:0000313" key="7">
    <source>
        <dbReference type="Proteomes" id="UP001623232"/>
    </source>
</evidence>
<keyword evidence="7" id="KW-1185">Reference proteome</keyword>
<dbReference type="Gene3D" id="1.10.10.10">
    <property type="entry name" value="Winged helix-like DNA-binding domain superfamily/Winged helix DNA-binding domain"/>
    <property type="match status" value="1"/>
</dbReference>
<dbReference type="InterPro" id="IPR058163">
    <property type="entry name" value="LysR-type_TF_proteobact-type"/>
</dbReference>